<dbReference type="InterPro" id="IPR008772">
    <property type="entry name" value="Phosphonate_metab_PhnH"/>
</dbReference>
<dbReference type="Pfam" id="PF05845">
    <property type="entry name" value="PhnH"/>
    <property type="match status" value="1"/>
</dbReference>
<dbReference type="AlphaFoldDB" id="A0A0J9E4T0"/>
<comment type="caution">
    <text evidence="1">The sequence shown here is derived from an EMBL/GenBank/DDBJ whole genome shotgun (WGS) entry which is preliminary data.</text>
</comment>
<protein>
    <submittedName>
        <fullName evidence="1">PhnH protein</fullName>
    </submittedName>
</protein>
<dbReference type="PATRIC" id="fig|1675527.3.peg.2852"/>
<name>A0A0J9E4T0_9RHOB</name>
<organism evidence="1 2">
    <name type="scientific">Candidatus Rhodobacter oscarellae</name>
    <dbReference type="NCBI Taxonomy" id="1675527"/>
    <lineage>
        <taxon>Bacteria</taxon>
        <taxon>Pseudomonadati</taxon>
        <taxon>Pseudomonadota</taxon>
        <taxon>Alphaproteobacteria</taxon>
        <taxon>Rhodobacterales</taxon>
        <taxon>Rhodobacter group</taxon>
        <taxon>Rhodobacter</taxon>
    </lineage>
</organism>
<evidence type="ECO:0000313" key="1">
    <source>
        <dbReference type="EMBL" id="KMW57756.1"/>
    </source>
</evidence>
<dbReference type="STRING" id="1675527.AIOL_002723"/>
<gene>
    <name evidence="1" type="ORF">AIOL_002723</name>
</gene>
<evidence type="ECO:0000313" key="2">
    <source>
        <dbReference type="Proteomes" id="UP000037178"/>
    </source>
</evidence>
<dbReference type="RefSeq" id="WP_049643451.1">
    <property type="nucleotide sequence ID" value="NZ_LFTY01000002.1"/>
</dbReference>
<dbReference type="InterPro" id="IPR038058">
    <property type="entry name" value="PhnH-like_sp"/>
</dbReference>
<dbReference type="Proteomes" id="UP000037178">
    <property type="component" value="Unassembled WGS sequence"/>
</dbReference>
<accession>A0A0J9E4T0</accession>
<keyword evidence="2" id="KW-1185">Reference proteome</keyword>
<dbReference type="NCBIfam" id="TIGR03292">
    <property type="entry name" value="PhnH_redo"/>
    <property type="match status" value="1"/>
</dbReference>
<proteinExistence type="predicted"/>
<dbReference type="EMBL" id="LFTY01000002">
    <property type="protein sequence ID" value="KMW57756.1"/>
    <property type="molecule type" value="Genomic_DNA"/>
</dbReference>
<dbReference type="GO" id="GO:0019634">
    <property type="term" value="P:organic phosphonate metabolic process"/>
    <property type="evidence" value="ECO:0007669"/>
    <property type="project" value="InterPro"/>
</dbReference>
<dbReference type="SUPFAM" id="SSF159709">
    <property type="entry name" value="PhnH-like"/>
    <property type="match status" value="1"/>
</dbReference>
<dbReference type="Gene3D" id="3.40.50.11310">
    <property type="entry name" value="Bacterial phosphonate metabolism protein PhnH"/>
    <property type="match status" value="1"/>
</dbReference>
<sequence>MLAAPEPSPDPSLSETDANQTFDALIWALSRPGIPRGLPAAGEARIIRALLDRECRAYSADPLILPEIMRTGAQIAEIDAADHVFLGALQDLAPLDRIALGSDLYPDDGATVVLRGQIGQGPGLRLSGPGIESTLTVQIGGLPSGFWQKRRALIRYPMGFEIFILDGAAVIGIPRSTDIEVL</sequence>
<dbReference type="OrthoDB" id="7947094at2"/>
<reference evidence="1 2" key="1">
    <citation type="submission" date="2015-06" db="EMBL/GenBank/DDBJ databases">
        <title>Draft genome sequence of an Alphaproteobacteria species associated to the Mediterranean sponge Oscarella lobularis.</title>
        <authorList>
            <person name="Jourda C."/>
            <person name="Santini S."/>
            <person name="Claverie J.-M."/>
        </authorList>
    </citation>
    <scope>NUCLEOTIDE SEQUENCE [LARGE SCALE GENOMIC DNA]</scope>
    <source>
        <strain evidence="1">IGS</strain>
    </source>
</reference>